<dbReference type="GO" id="GO:0016763">
    <property type="term" value="F:pentosyltransferase activity"/>
    <property type="evidence" value="ECO:0007669"/>
    <property type="project" value="TreeGrafter"/>
</dbReference>
<feature type="transmembrane region" description="Helical" evidence="8">
    <location>
        <begin position="365"/>
        <end position="383"/>
    </location>
</feature>
<dbReference type="Proteomes" id="UP000543554">
    <property type="component" value="Unassembled WGS sequence"/>
</dbReference>
<organism evidence="10 11">
    <name type="scientific">Methylorubrum thiocyanatum</name>
    <dbReference type="NCBI Taxonomy" id="47958"/>
    <lineage>
        <taxon>Bacteria</taxon>
        <taxon>Pseudomonadati</taxon>
        <taxon>Pseudomonadota</taxon>
        <taxon>Alphaproteobacteria</taxon>
        <taxon>Hyphomicrobiales</taxon>
        <taxon>Methylobacteriaceae</taxon>
        <taxon>Methylorubrum</taxon>
    </lineage>
</organism>
<evidence type="ECO:0000256" key="2">
    <source>
        <dbReference type="ARBA" id="ARBA00022475"/>
    </source>
</evidence>
<keyword evidence="5 8" id="KW-0812">Transmembrane</keyword>
<feature type="transmembrane region" description="Helical" evidence="8">
    <location>
        <begin position="179"/>
        <end position="196"/>
    </location>
</feature>
<evidence type="ECO:0000259" key="9">
    <source>
        <dbReference type="Pfam" id="PF13231"/>
    </source>
</evidence>
<feature type="transmembrane region" description="Helical" evidence="8">
    <location>
        <begin position="128"/>
        <end position="149"/>
    </location>
</feature>
<dbReference type="InterPro" id="IPR050297">
    <property type="entry name" value="LipidA_mod_glycosyltrf_83"/>
</dbReference>
<evidence type="ECO:0000256" key="3">
    <source>
        <dbReference type="ARBA" id="ARBA00022676"/>
    </source>
</evidence>
<keyword evidence="4 10" id="KW-0808">Transferase</keyword>
<evidence type="ECO:0000256" key="4">
    <source>
        <dbReference type="ARBA" id="ARBA00022679"/>
    </source>
</evidence>
<keyword evidence="11" id="KW-1185">Reference proteome</keyword>
<feature type="transmembrane region" description="Helical" evidence="8">
    <location>
        <begin position="340"/>
        <end position="359"/>
    </location>
</feature>
<gene>
    <name evidence="10" type="ORF">HNR51_002489</name>
</gene>
<keyword evidence="3" id="KW-0328">Glycosyltransferase</keyword>
<accession>A0AA40S2K3</accession>
<dbReference type="InterPro" id="IPR038731">
    <property type="entry name" value="RgtA/B/C-like"/>
</dbReference>
<keyword evidence="7 8" id="KW-0472">Membrane</keyword>
<sequence>MTSLSAGPSAPVRMDLSRPLGGAVTLADRVLGFGAASHVRACLLLLLIGLASFLPGLASLQPMDRDEPRFAQASKQMLETGDLVDIRFQAEARHKKPVGIYWAQAAAVAAGEALGVPRARTQIGLYRIPSLVGALAAILLTYWAALALLDRRRALLAAALFSACIMLSAEARLAKTDALLTACSVAAFGALARAWLGRARLERRRGPASLGTALVFWLGIALGILVKGPMVPLFAGLTALVLCLREGSARWLLDLRPRLGLLLTLAVVAPWFLAIAWKSGGAFFGEAVGRDMLGKVGTGAEKHWGPPGAYALAFFATFWPGAAFAALAIPFAWRQRGEEAVALLLAWIVPMWLIFEAVPTKLPHYVLPLMPAVAILTVLALTRGALDPRRPGARWVAGLVVLIPVGLTLGLSLAAWRLDHALPLAALPLLLAACGLAILAWAAFAQGAGQRAGQRAGQGAGEGAREGALALGVAASVLLSGGVFGLTQPVLQSLKVSPRLAAIRDALPCAAPLVASLGLREPSLVFTIGTDLAMLNSGAEAAAFLREGGCRLVLVEDRFAAEFAAAEGGQPLSPAGRVTGFNINGGKPVGVSAYAALPGATP</sequence>
<evidence type="ECO:0000256" key="7">
    <source>
        <dbReference type="ARBA" id="ARBA00023136"/>
    </source>
</evidence>
<feature type="transmembrane region" description="Helical" evidence="8">
    <location>
        <begin position="395"/>
        <end position="416"/>
    </location>
</feature>
<feature type="transmembrane region" description="Helical" evidence="8">
    <location>
        <begin position="259"/>
        <end position="277"/>
    </location>
</feature>
<dbReference type="Pfam" id="PF13231">
    <property type="entry name" value="PMT_2"/>
    <property type="match status" value="1"/>
</dbReference>
<evidence type="ECO:0000256" key="5">
    <source>
        <dbReference type="ARBA" id="ARBA00022692"/>
    </source>
</evidence>
<dbReference type="GO" id="GO:0010041">
    <property type="term" value="P:response to iron(III) ion"/>
    <property type="evidence" value="ECO:0007669"/>
    <property type="project" value="TreeGrafter"/>
</dbReference>
<reference evidence="10 11" key="1">
    <citation type="submission" date="2020-08" db="EMBL/GenBank/DDBJ databases">
        <title>Genomic Encyclopedia of Type Strains, Phase IV (KMG-IV): sequencing the most valuable type-strain genomes for metagenomic binning, comparative biology and taxonomic classification.</title>
        <authorList>
            <person name="Goeker M."/>
        </authorList>
    </citation>
    <scope>NUCLEOTIDE SEQUENCE [LARGE SCALE GENOMIC DNA]</scope>
    <source>
        <strain evidence="10 11">DSM 11490</strain>
    </source>
</reference>
<keyword evidence="2" id="KW-1003">Cell membrane</keyword>
<evidence type="ECO:0000313" key="11">
    <source>
        <dbReference type="Proteomes" id="UP000543554"/>
    </source>
</evidence>
<dbReference type="EMBL" id="JACJIB010000004">
    <property type="protein sequence ID" value="MBA8913406.1"/>
    <property type="molecule type" value="Genomic_DNA"/>
</dbReference>
<feature type="transmembrane region" description="Helical" evidence="8">
    <location>
        <begin position="154"/>
        <end position="173"/>
    </location>
</feature>
<dbReference type="PANTHER" id="PTHR33908">
    <property type="entry name" value="MANNOSYLTRANSFERASE YKCB-RELATED"/>
    <property type="match status" value="1"/>
</dbReference>
<dbReference type="GO" id="GO:0005886">
    <property type="term" value="C:plasma membrane"/>
    <property type="evidence" value="ECO:0007669"/>
    <property type="project" value="UniProtKB-SubCell"/>
</dbReference>
<feature type="transmembrane region" description="Helical" evidence="8">
    <location>
        <begin position="38"/>
        <end position="60"/>
    </location>
</feature>
<comment type="subcellular location">
    <subcellularLocation>
        <location evidence="1">Cell membrane</location>
        <topology evidence="1">Multi-pass membrane protein</topology>
    </subcellularLocation>
</comment>
<feature type="transmembrane region" description="Helical" evidence="8">
    <location>
        <begin position="422"/>
        <end position="445"/>
    </location>
</feature>
<evidence type="ECO:0000313" key="10">
    <source>
        <dbReference type="EMBL" id="MBA8913406.1"/>
    </source>
</evidence>
<comment type="caution">
    <text evidence="10">The sequence shown here is derived from an EMBL/GenBank/DDBJ whole genome shotgun (WGS) entry which is preliminary data.</text>
</comment>
<protein>
    <submittedName>
        <fullName evidence="10">4-amino-4-deoxy-L-arabinose transferase-like glycosyltransferase</fullName>
    </submittedName>
</protein>
<feature type="domain" description="Glycosyltransferase RgtA/B/C/D-like" evidence="9">
    <location>
        <begin position="127"/>
        <end position="272"/>
    </location>
</feature>
<name>A0AA40S2K3_9HYPH</name>
<dbReference type="AlphaFoldDB" id="A0AA40S2K3"/>
<feature type="transmembrane region" description="Helical" evidence="8">
    <location>
        <begin position="98"/>
        <end position="116"/>
    </location>
</feature>
<feature type="transmembrane region" description="Helical" evidence="8">
    <location>
        <begin position="309"/>
        <end position="333"/>
    </location>
</feature>
<keyword evidence="6 8" id="KW-1133">Transmembrane helix</keyword>
<feature type="transmembrane region" description="Helical" evidence="8">
    <location>
        <begin position="231"/>
        <end position="247"/>
    </location>
</feature>
<dbReference type="GO" id="GO:0009103">
    <property type="term" value="P:lipopolysaccharide biosynthetic process"/>
    <property type="evidence" value="ECO:0007669"/>
    <property type="project" value="TreeGrafter"/>
</dbReference>
<feature type="transmembrane region" description="Helical" evidence="8">
    <location>
        <begin position="466"/>
        <end position="486"/>
    </location>
</feature>
<evidence type="ECO:0000256" key="8">
    <source>
        <dbReference type="SAM" id="Phobius"/>
    </source>
</evidence>
<evidence type="ECO:0000256" key="1">
    <source>
        <dbReference type="ARBA" id="ARBA00004651"/>
    </source>
</evidence>
<feature type="transmembrane region" description="Helical" evidence="8">
    <location>
        <begin position="208"/>
        <end position="225"/>
    </location>
</feature>
<evidence type="ECO:0000256" key="6">
    <source>
        <dbReference type="ARBA" id="ARBA00022989"/>
    </source>
</evidence>
<proteinExistence type="predicted"/>
<dbReference type="RefSeq" id="WP_182555119.1">
    <property type="nucleotide sequence ID" value="NZ_BPRF01000008.1"/>
</dbReference>
<dbReference type="PANTHER" id="PTHR33908:SF3">
    <property type="entry name" value="UNDECAPRENYL PHOSPHATE-ALPHA-4-AMINO-4-DEOXY-L-ARABINOSE ARABINOSYL TRANSFERASE"/>
    <property type="match status" value="1"/>
</dbReference>